<evidence type="ECO:0000313" key="3">
    <source>
        <dbReference type="EMBL" id="PYH40155.1"/>
    </source>
</evidence>
<protein>
    <recommendedName>
        <fullName evidence="2">Apiosidase-like catalytic domain-containing protein</fullName>
    </recommendedName>
</protein>
<name>A0A318YYW0_9EURO</name>
<gene>
    <name evidence="3" type="ORF">BP01DRAFT_387587</name>
</gene>
<dbReference type="RefSeq" id="XP_025426137.1">
    <property type="nucleotide sequence ID" value="XM_025577748.1"/>
</dbReference>
<dbReference type="Pfam" id="PF13204">
    <property type="entry name" value="Apiosidase"/>
    <property type="match status" value="1"/>
</dbReference>
<dbReference type="STRING" id="1450539.A0A318YYW0"/>
<dbReference type="EMBL" id="KZ821297">
    <property type="protein sequence ID" value="PYH40155.1"/>
    <property type="molecule type" value="Genomic_DNA"/>
</dbReference>
<sequence>MRSSSVDNRKFCHFIAVVPLRCDEAKLKQHTPHYAQDYPHKFRSSGCWCPQNIPSPRLRTAGRYLQQSNGEPFFWQADTAWLLFHRLNYSAAETYLSDRARRRFTVGLLAVGFTQEGIVTGERQALPSAPRGQRRTGSNPS</sequence>
<dbReference type="PANTHER" id="PTHR37836">
    <property type="entry name" value="LMO1036 PROTEIN"/>
    <property type="match status" value="1"/>
</dbReference>
<feature type="domain" description="Apiosidase-like catalytic" evidence="2">
    <location>
        <begin position="61"/>
        <end position="111"/>
    </location>
</feature>
<proteinExistence type="predicted"/>
<evidence type="ECO:0000259" key="2">
    <source>
        <dbReference type="Pfam" id="PF13204"/>
    </source>
</evidence>
<dbReference type="OrthoDB" id="2581507at2759"/>
<evidence type="ECO:0000256" key="1">
    <source>
        <dbReference type="SAM" id="MobiDB-lite"/>
    </source>
</evidence>
<accession>A0A318YYW0</accession>
<feature type="region of interest" description="Disordered" evidence="1">
    <location>
        <begin position="122"/>
        <end position="141"/>
    </location>
</feature>
<evidence type="ECO:0000313" key="4">
    <source>
        <dbReference type="Proteomes" id="UP000248349"/>
    </source>
</evidence>
<dbReference type="InterPro" id="IPR025277">
    <property type="entry name" value="Apiosidase-like_cat_dom"/>
</dbReference>
<dbReference type="PANTHER" id="PTHR37836:SF2">
    <property type="entry name" value="DUF4038 DOMAIN-CONTAINING PROTEIN"/>
    <property type="match status" value="1"/>
</dbReference>
<dbReference type="Gene3D" id="3.20.20.80">
    <property type="entry name" value="Glycosidases"/>
    <property type="match status" value="1"/>
</dbReference>
<dbReference type="GeneID" id="37078977"/>
<dbReference type="AlphaFoldDB" id="A0A318YYW0"/>
<keyword evidence="4" id="KW-1185">Reference proteome</keyword>
<organism evidence="3 4">
    <name type="scientific">Aspergillus saccharolyticus JOP 1030-1</name>
    <dbReference type="NCBI Taxonomy" id="1450539"/>
    <lineage>
        <taxon>Eukaryota</taxon>
        <taxon>Fungi</taxon>
        <taxon>Dikarya</taxon>
        <taxon>Ascomycota</taxon>
        <taxon>Pezizomycotina</taxon>
        <taxon>Eurotiomycetes</taxon>
        <taxon>Eurotiomycetidae</taxon>
        <taxon>Eurotiales</taxon>
        <taxon>Aspergillaceae</taxon>
        <taxon>Aspergillus</taxon>
        <taxon>Aspergillus subgen. Circumdati</taxon>
    </lineage>
</organism>
<dbReference type="Proteomes" id="UP000248349">
    <property type="component" value="Unassembled WGS sequence"/>
</dbReference>
<reference evidence="3 4" key="1">
    <citation type="submission" date="2016-12" db="EMBL/GenBank/DDBJ databases">
        <title>The genomes of Aspergillus section Nigri reveals drivers in fungal speciation.</title>
        <authorList>
            <consortium name="DOE Joint Genome Institute"/>
            <person name="Vesth T.C."/>
            <person name="Nybo J."/>
            <person name="Theobald S."/>
            <person name="Brandl J."/>
            <person name="Frisvad J.C."/>
            <person name="Nielsen K.F."/>
            <person name="Lyhne E.K."/>
            <person name="Kogle M.E."/>
            <person name="Kuo A."/>
            <person name="Riley R."/>
            <person name="Clum A."/>
            <person name="Nolan M."/>
            <person name="Lipzen A."/>
            <person name="Salamov A."/>
            <person name="Henrissat B."/>
            <person name="Wiebenga A."/>
            <person name="De Vries R.P."/>
            <person name="Grigoriev I.V."/>
            <person name="Mortensen U.H."/>
            <person name="Andersen M.R."/>
            <person name="Baker S.E."/>
        </authorList>
    </citation>
    <scope>NUCLEOTIDE SEQUENCE [LARGE SCALE GENOMIC DNA]</scope>
    <source>
        <strain evidence="3 4">JOP 1030-1</strain>
    </source>
</reference>